<dbReference type="VEuPathDB" id="AmoebaDB:EIN_370980"/>
<accession>A0A0A1UBV8</accession>
<name>A0A0A1UBV8_ENTIV</name>
<evidence type="ECO:0000256" key="3">
    <source>
        <dbReference type="PROSITE-ProRule" id="PRU00339"/>
    </source>
</evidence>
<dbReference type="InterPro" id="IPR011990">
    <property type="entry name" value="TPR-like_helical_dom_sf"/>
</dbReference>
<dbReference type="SMART" id="SM00028">
    <property type="entry name" value="TPR"/>
    <property type="match status" value="3"/>
</dbReference>
<dbReference type="SUPFAM" id="SSF48452">
    <property type="entry name" value="TPR-like"/>
    <property type="match status" value="1"/>
</dbReference>
<evidence type="ECO:0000313" key="5">
    <source>
        <dbReference type="EMBL" id="ELP92696.1"/>
    </source>
</evidence>
<dbReference type="AlphaFoldDB" id="A0A0A1UBV8"/>
<feature type="compositionally biased region" description="Low complexity" evidence="4">
    <location>
        <begin position="328"/>
        <end position="345"/>
    </location>
</feature>
<dbReference type="EMBL" id="KB206332">
    <property type="protein sequence ID" value="ELP92696.1"/>
    <property type="molecule type" value="Genomic_DNA"/>
</dbReference>
<dbReference type="GO" id="GO:0016020">
    <property type="term" value="C:membrane"/>
    <property type="evidence" value="ECO:0007669"/>
    <property type="project" value="TreeGrafter"/>
</dbReference>
<evidence type="ECO:0000256" key="1">
    <source>
        <dbReference type="ARBA" id="ARBA00022737"/>
    </source>
</evidence>
<gene>
    <name evidence="5" type="ORF">EIN_370980</name>
</gene>
<keyword evidence="2 3" id="KW-0802">TPR repeat</keyword>
<proteinExistence type="predicted"/>
<dbReference type="KEGG" id="eiv:EIN_370980"/>
<dbReference type="PANTHER" id="PTHR45831">
    <property type="entry name" value="LD24721P"/>
    <property type="match status" value="1"/>
</dbReference>
<dbReference type="InterPro" id="IPR047150">
    <property type="entry name" value="SGT"/>
</dbReference>
<feature type="repeat" description="TPR" evidence="3">
    <location>
        <begin position="132"/>
        <end position="165"/>
    </location>
</feature>
<dbReference type="OrthoDB" id="2335338at2759"/>
<sequence length="355" mass="40149">MESPLYRQFLVNLEKKGFFANCSETQKEMKIEKAKTYFNTHYTGTNSVVTHAPAETVDPAKFKEAEEHKMKGNEHLAKKEFAKAIDEYSKAIALCKDPIFYGNRAAAYTAIGEDLLAIDDANMSIKMNPNYAKGYGRLSIVLSKRKDYEKALKAIDTAIALEPNDQLFKQNRQHLLEIIAKETPSQDSLKKEEKEVKPLNTKSEKEENKEIKIEEKEMKETTETKENKDIPIQERLPNGIGQDGPRTPPQQQPQPNLFNMFGGMGMPQGGMPNVQGLESLFTGNSQLMDMARGFMNNPAMRPMLNMVAQSMGITVEQLQQSIDEQNREGQNQGNTTGQNRNQQNQRRQDPPPGYL</sequence>
<dbReference type="Proteomes" id="UP000014680">
    <property type="component" value="Unassembled WGS sequence"/>
</dbReference>
<evidence type="ECO:0000256" key="2">
    <source>
        <dbReference type="ARBA" id="ARBA00022803"/>
    </source>
</evidence>
<feature type="region of interest" description="Disordered" evidence="4">
    <location>
        <begin position="319"/>
        <end position="355"/>
    </location>
</feature>
<keyword evidence="1" id="KW-0677">Repeat</keyword>
<feature type="region of interest" description="Disordered" evidence="4">
    <location>
        <begin position="185"/>
        <end position="256"/>
    </location>
</feature>
<dbReference type="GO" id="GO:0060090">
    <property type="term" value="F:molecular adaptor activity"/>
    <property type="evidence" value="ECO:0007669"/>
    <property type="project" value="TreeGrafter"/>
</dbReference>
<dbReference type="GO" id="GO:0006620">
    <property type="term" value="P:post-translational protein targeting to endoplasmic reticulum membrane"/>
    <property type="evidence" value="ECO:0007669"/>
    <property type="project" value="TreeGrafter"/>
</dbReference>
<reference evidence="5 6" key="1">
    <citation type="submission" date="2012-10" db="EMBL/GenBank/DDBJ databases">
        <authorList>
            <person name="Zafar N."/>
            <person name="Inman J."/>
            <person name="Hall N."/>
            <person name="Lorenzi H."/>
            <person name="Caler E."/>
        </authorList>
    </citation>
    <scope>NUCLEOTIDE SEQUENCE [LARGE SCALE GENOMIC DNA]</scope>
    <source>
        <strain evidence="5 6">IP1</strain>
    </source>
</reference>
<evidence type="ECO:0000256" key="4">
    <source>
        <dbReference type="SAM" id="MobiDB-lite"/>
    </source>
</evidence>
<organism evidence="5 6">
    <name type="scientific">Entamoeba invadens IP1</name>
    <dbReference type="NCBI Taxonomy" id="370355"/>
    <lineage>
        <taxon>Eukaryota</taxon>
        <taxon>Amoebozoa</taxon>
        <taxon>Evosea</taxon>
        <taxon>Archamoebae</taxon>
        <taxon>Mastigamoebida</taxon>
        <taxon>Entamoebidae</taxon>
        <taxon>Entamoeba</taxon>
    </lineage>
</organism>
<dbReference type="PROSITE" id="PS50005">
    <property type="entry name" value="TPR"/>
    <property type="match status" value="1"/>
</dbReference>
<keyword evidence="6" id="KW-1185">Reference proteome</keyword>
<dbReference type="GO" id="GO:0072380">
    <property type="term" value="C:TRC complex"/>
    <property type="evidence" value="ECO:0007669"/>
    <property type="project" value="TreeGrafter"/>
</dbReference>
<feature type="compositionally biased region" description="Basic and acidic residues" evidence="4">
    <location>
        <begin position="188"/>
        <end position="232"/>
    </location>
</feature>
<evidence type="ECO:0000313" key="6">
    <source>
        <dbReference type="Proteomes" id="UP000014680"/>
    </source>
</evidence>
<dbReference type="PANTHER" id="PTHR45831:SF2">
    <property type="entry name" value="LD24721P"/>
    <property type="match status" value="1"/>
</dbReference>
<dbReference type="OMA" id="ANFCISI"/>
<dbReference type="GeneID" id="14891797"/>
<dbReference type="InterPro" id="IPR019734">
    <property type="entry name" value="TPR_rpt"/>
</dbReference>
<dbReference type="Gene3D" id="1.25.40.10">
    <property type="entry name" value="Tetratricopeptide repeat domain"/>
    <property type="match status" value="1"/>
</dbReference>
<protein>
    <submittedName>
        <fullName evidence="5">HSP70-interacting protein, putative</fullName>
    </submittedName>
</protein>
<dbReference type="RefSeq" id="XP_004259467.1">
    <property type="nucleotide sequence ID" value="XM_004259419.1"/>
</dbReference>